<organism evidence="6 7">
    <name type="scientific">Burkholderia gladioli (strain BSR3)</name>
    <dbReference type="NCBI Taxonomy" id="999541"/>
    <lineage>
        <taxon>Bacteria</taxon>
        <taxon>Pseudomonadati</taxon>
        <taxon>Pseudomonadota</taxon>
        <taxon>Betaproteobacteria</taxon>
        <taxon>Burkholderiales</taxon>
        <taxon>Burkholderiaceae</taxon>
        <taxon>Burkholderia</taxon>
    </lineage>
</organism>
<keyword evidence="7" id="KW-1185">Reference proteome</keyword>
<dbReference type="KEGG" id="bgd:bgla_1p0580"/>
<dbReference type="SUPFAM" id="SSF46894">
    <property type="entry name" value="C-terminal effector domain of the bipartite response regulators"/>
    <property type="match status" value="1"/>
</dbReference>
<keyword evidence="2" id="KW-0238">DNA-binding</keyword>
<gene>
    <name evidence="6" type="ordered locus">bgla_1p0580</name>
</gene>
<evidence type="ECO:0000256" key="4">
    <source>
        <dbReference type="SAM" id="MobiDB-lite"/>
    </source>
</evidence>
<dbReference type="InterPro" id="IPR036693">
    <property type="entry name" value="TF_LuxR_autoind-bd_dom_sf"/>
</dbReference>
<feature type="region of interest" description="Disordered" evidence="4">
    <location>
        <begin position="445"/>
        <end position="474"/>
    </location>
</feature>
<feature type="domain" description="Transcription factor LuxR-like autoinducer-binding" evidence="5">
    <location>
        <begin position="117"/>
        <end position="246"/>
    </location>
</feature>
<protein>
    <recommendedName>
        <fullName evidence="5">Transcription factor LuxR-like autoinducer-binding domain-containing protein</fullName>
    </recommendedName>
</protein>
<dbReference type="SUPFAM" id="SSF75516">
    <property type="entry name" value="Pheromone-binding domain of LuxR-like quorum-sensing transcription factors"/>
    <property type="match status" value="1"/>
</dbReference>
<dbReference type="InterPro" id="IPR036388">
    <property type="entry name" value="WH-like_DNA-bd_sf"/>
</dbReference>
<dbReference type="EMBL" id="CP002601">
    <property type="protein sequence ID" value="AEA65463.1"/>
    <property type="molecule type" value="Genomic_DNA"/>
</dbReference>
<keyword evidence="3" id="KW-0804">Transcription</keyword>
<name>F2LRG9_BURGS</name>
<dbReference type="HOGENOM" id="CLU_575796_0_0_4"/>
<dbReference type="InterPro" id="IPR005143">
    <property type="entry name" value="TF_LuxR_autoind-bd_dom"/>
</dbReference>
<evidence type="ECO:0000313" key="6">
    <source>
        <dbReference type="EMBL" id="AEA65463.1"/>
    </source>
</evidence>
<keyword evidence="6" id="KW-0614">Plasmid</keyword>
<sequence>MHIGGCMGWQTKRPMKIFSSRGLGCENSIRIYEQGADILIERETMIGAGREGEVSFTLMYADAALRVKQLIDKDPNNDLGMRAVEFLNGQVQARPAKPAVKTEPARDPLQTLAAVRSEAELRRTISELTTRLGAVAFCAMYVNFDPQTRQPRTHVALVDGDRGFFQLYVQRRWFAIDALLTHALASNRPIYSSTTGLLENLQGSWYDMGVAARQHGLCSWAGFPTHRPGTHDFGVLYLASPVLPADGGERPFQESAMYLRGLAAEIFDWQLAARRARDIEACDFNSRDLRVLKAVAAGNTAKDIASVLELSERDVLKRIFPEVVAKSGSRNIRDAARYAADRGLLPTLDGKKLVYVAVSDLLGVYLGSHFGKPLWSKPDPAARPGAFAFATETEGREILGSIGVDTGYRFVGVEVEQSAETVSEEACMAFGLPGWSVCNTSAKVAPAENAPQRARRDSRSASSRSGWTQQARMA</sequence>
<evidence type="ECO:0000256" key="1">
    <source>
        <dbReference type="ARBA" id="ARBA00023015"/>
    </source>
</evidence>
<dbReference type="GO" id="GO:0006355">
    <property type="term" value="P:regulation of DNA-templated transcription"/>
    <property type="evidence" value="ECO:0007669"/>
    <property type="project" value="InterPro"/>
</dbReference>
<dbReference type="AlphaFoldDB" id="F2LRG9"/>
<evidence type="ECO:0000313" key="7">
    <source>
        <dbReference type="Proteomes" id="UP000008316"/>
    </source>
</evidence>
<dbReference type="Proteomes" id="UP000008316">
    <property type="component" value="Plasmid bgla_1p"/>
</dbReference>
<dbReference type="GO" id="GO:0003677">
    <property type="term" value="F:DNA binding"/>
    <property type="evidence" value="ECO:0007669"/>
    <property type="project" value="UniProtKB-KW"/>
</dbReference>
<evidence type="ECO:0000256" key="2">
    <source>
        <dbReference type="ARBA" id="ARBA00023125"/>
    </source>
</evidence>
<dbReference type="InterPro" id="IPR016032">
    <property type="entry name" value="Sig_transdc_resp-reg_C-effctor"/>
</dbReference>
<evidence type="ECO:0000259" key="5">
    <source>
        <dbReference type="Pfam" id="PF03472"/>
    </source>
</evidence>
<geneLocation type="plasmid" evidence="6 7">
    <name>bgla_1p</name>
</geneLocation>
<dbReference type="Gene3D" id="1.10.10.10">
    <property type="entry name" value="Winged helix-like DNA-binding domain superfamily/Winged helix DNA-binding domain"/>
    <property type="match status" value="1"/>
</dbReference>
<accession>F2LRG9</accession>
<dbReference type="Pfam" id="PF03472">
    <property type="entry name" value="Autoind_bind"/>
    <property type="match status" value="1"/>
</dbReference>
<reference evidence="6 7" key="1">
    <citation type="journal article" date="2011" name="J. Bacteriol.">
        <title>Complete genome sequence of Burkholderia gladioli BSR3.</title>
        <authorList>
            <person name="Seo Y.S."/>
            <person name="Lim J."/>
            <person name="Choi B.S."/>
            <person name="Kim H."/>
            <person name="Goo E."/>
            <person name="Lee B."/>
            <person name="Lim J.S."/>
            <person name="Choi I.Y."/>
            <person name="Moon J.S."/>
            <person name="Kim J."/>
            <person name="Hwang I."/>
        </authorList>
    </citation>
    <scope>NUCLEOTIDE SEQUENCE [LARGE SCALE GENOMIC DNA]</scope>
    <source>
        <strain evidence="7">BSR3</strain>
    </source>
</reference>
<dbReference type="Gene3D" id="3.30.450.80">
    <property type="entry name" value="Transcription factor LuxR-like, autoinducer-binding domain"/>
    <property type="match status" value="1"/>
</dbReference>
<evidence type="ECO:0000256" key="3">
    <source>
        <dbReference type="ARBA" id="ARBA00023163"/>
    </source>
</evidence>
<keyword evidence="1" id="KW-0805">Transcription regulation</keyword>
<proteinExistence type="predicted"/>